<reference evidence="1 2" key="1">
    <citation type="submission" date="2024-02" db="EMBL/GenBank/DDBJ databases">
        <authorList>
            <person name="Vignale AGUSTIN F."/>
            <person name="Sosa J E."/>
            <person name="Modenutti C."/>
        </authorList>
    </citation>
    <scope>NUCLEOTIDE SEQUENCE [LARGE SCALE GENOMIC DNA]</scope>
</reference>
<organism evidence="1 2">
    <name type="scientific">Ilex paraguariensis</name>
    <name type="common">yerba mate</name>
    <dbReference type="NCBI Taxonomy" id="185542"/>
    <lineage>
        <taxon>Eukaryota</taxon>
        <taxon>Viridiplantae</taxon>
        <taxon>Streptophyta</taxon>
        <taxon>Embryophyta</taxon>
        <taxon>Tracheophyta</taxon>
        <taxon>Spermatophyta</taxon>
        <taxon>Magnoliopsida</taxon>
        <taxon>eudicotyledons</taxon>
        <taxon>Gunneridae</taxon>
        <taxon>Pentapetalae</taxon>
        <taxon>asterids</taxon>
        <taxon>campanulids</taxon>
        <taxon>Aquifoliales</taxon>
        <taxon>Aquifoliaceae</taxon>
        <taxon>Ilex</taxon>
    </lineage>
</organism>
<feature type="non-terminal residue" evidence="1">
    <location>
        <position position="1"/>
    </location>
</feature>
<protein>
    <submittedName>
        <fullName evidence="1">Uncharacterized protein</fullName>
    </submittedName>
</protein>
<evidence type="ECO:0000313" key="2">
    <source>
        <dbReference type="Proteomes" id="UP001642360"/>
    </source>
</evidence>
<name>A0ABC8TNI1_9AQUA</name>
<comment type="caution">
    <text evidence="1">The sequence shown here is derived from an EMBL/GenBank/DDBJ whole genome shotgun (WGS) entry which is preliminary data.</text>
</comment>
<sequence length="94" mass="10434">YIENPAEISQATMDCTIQFQQAQEAMVLKDPPSYAMNWNPPTTGTFKVNFSGFAPELVHFIGVGVVIRNENVVFRDGLPKKVKARGLDEDAGLY</sequence>
<evidence type="ECO:0000313" key="1">
    <source>
        <dbReference type="EMBL" id="CAK9170769.1"/>
    </source>
</evidence>
<keyword evidence="2" id="KW-1185">Reference proteome</keyword>
<accession>A0ABC8TNI1</accession>
<dbReference type="Proteomes" id="UP001642360">
    <property type="component" value="Unassembled WGS sequence"/>
</dbReference>
<dbReference type="EMBL" id="CAUOFW020005575">
    <property type="protein sequence ID" value="CAK9170769.1"/>
    <property type="molecule type" value="Genomic_DNA"/>
</dbReference>
<proteinExistence type="predicted"/>
<gene>
    <name evidence="1" type="ORF">ILEXP_LOCUS40270</name>
</gene>
<dbReference type="AlphaFoldDB" id="A0ABC8TNI1"/>